<keyword evidence="8" id="KW-1185">Reference proteome</keyword>
<dbReference type="RefSeq" id="XP_041440430.1">
    <property type="nucleotide sequence ID" value="XM_041584496.1"/>
</dbReference>
<evidence type="ECO:0000256" key="1">
    <source>
        <dbReference type="ARBA" id="ARBA00022527"/>
    </source>
</evidence>
<keyword evidence="4" id="KW-0418">Kinase</keyword>
<evidence type="ECO:0000313" key="8">
    <source>
        <dbReference type="Proteomes" id="UP000186698"/>
    </source>
</evidence>
<dbReference type="OrthoDB" id="10047816at2759"/>
<accession>A0A8J1MH76</accession>
<dbReference type="GO" id="GO:0005524">
    <property type="term" value="F:ATP binding"/>
    <property type="evidence" value="ECO:0007669"/>
    <property type="project" value="UniProtKB-KW"/>
</dbReference>
<evidence type="ECO:0000259" key="6">
    <source>
        <dbReference type="PROSITE" id="PS50011"/>
    </source>
</evidence>
<evidence type="ECO:0000256" key="5">
    <source>
        <dbReference type="ARBA" id="ARBA00022840"/>
    </source>
</evidence>
<evidence type="ECO:0000256" key="4">
    <source>
        <dbReference type="ARBA" id="ARBA00022777"/>
    </source>
</evidence>
<dbReference type="AlphaFoldDB" id="A0A8J1MH76"/>
<reference evidence="8" key="1">
    <citation type="submission" date="2024-06" db="UniProtKB">
        <authorList>
            <consortium name="RefSeq"/>
        </authorList>
    </citation>
    <scope>NUCLEOTIDE SEQUENCE [LARGE SCALE GENOMIC DNA]</scope>
    <source>
        <strain evidence="8">J_2021</strain>
    </source>
</reference>
<keyword evidence="3" id="KW-0547">Nucleotide-binding</keyword>
<dbReference type="Gene3D" id="1.10.510.10">
    <property type="entry name" value="Transferase(Phosphotransferase) domain 1"/>
    <property type="match status" value="1"/>
</dbReference>
<feature type="domain" description="Protein kinase" evidence="6">
    <location>
        <begin position="1"/>
        <end position="179"/>
    </location>
</feature>
<dbReference type="GO" id="GO:0005634">
    <property type="term" value="C:nucleus"/>
    <property type="evidence" value="ECO:0000318"/>
    <property type="project" value="GO_Central"/>
</dbReference>
<keyword evidence="1" id="KW-0723">Serine/threonine-protein kinase</keyword>
<dbReference type="PROSITE" id="PS00108">
    <property type="entry name" value="PROTEIN_KINASE_ST"/>
    <property type="match status" value="1"/>
</dbReference>
<organism evidence="8 9">
    <name type="scientific">Xenopus laevis</name>
    <name type="common">African clawed frog</name>
    <dbReference type="NCBI Taxonomy" id="8355"/>
    <lineage>
        <taxon>Eukaryota</taxon>
        <taxon>Metazoa</taxon>
        <taxon>Chordata</taxon>
        <taxon>Craniata</taxon>
        <taxon>Vertebrata</taxon>
        <taxon>Euteleostomi</taxon>
        <taxon>Amphibia</taxon>
        <taxon>Batrachia</taxon>
        <taxon>Anura</taxon>
        <taxon>Pipoidea</taxon>
        <taxon>Pipidae</taxon>
        <taxon>Xenopodinae</taxon>
        <taxon>Xenopus</taxon>
        <taxon>Xenopus</taxon>
    </lineage>
</organism>
<evidence type="ECO:0000313" key="9">
    <source>
        <dbReference type="RefSeq" id="XP_041440430.1"/>
    </source>
</evidence>
<dbReference type="InterPro" id="IPR000719">
    <property type="entry name" value="Prot_kinase_dom"/>
</dbReference>
<dbReference type="PANTHER" id="PTHR24351">
    <property type="entry name" value="RIBOSOMAL PROTEIN S6 KINASE"/>
    <property type="match status" value="1"/>
</dbReference>
<keyword evidence="5" id="KW-0067">ATP-binding</keyword>
<sequence length="240" mass="27598">MEPKEHLHSKKNGTSCEILTQLMHHSFYSAEMICGLQYLHSRGIIHRDFKPDNVMLSSEGHIKIVDFGLAAEGVFDKDTITGRIGTFAYMAPEVIRGKEYNAAVDWWSFGITLCEMATGQFPFHEENCLGEVTRSILKDQPTYPDWISNKLHHLLQKLLKKKACNRLGINGNIREDPFYESIDWEELENKSVSPPFQPEAQSSEDFKDCRMTTLQFLQERVTLGNYILQDFSYQSPGWQA</sequence>
<dbReference type="InterPro" id="IPR011009">
    <property type="entry name" value="Kinase-like_dom_sf"/>
</dbReference>
<keyword evidence="2" id="KW-0808">Transferase</keyword>
<feature type="domain" description="AGC-kinase C-terminal" evidence="7">
    <location>
        <begin position="180"/>
        <end position="240"/>
    </location>
</feature>
<dbReference type="GO" id="GO:0004674">
    <property type="term" value="F:protein serine/threonine kinase activity"/>
    <property type="evidence" value="ECO:0000318"/>
    <property type="project" value="GO_Central"/>
</dbReference>
<dbReference type="InterPro" id="IPR000961">
    <property type="entry name" value="AGC-kinase_C"/>
</dbReference>
<evidence type="ECO:0000256" key="3">
    <source>
        <dbReference type="ARBA" id="ARBA00022741"/>
    </source>
</evidence>
<dbReference type="KEGG" id="xla:121400701"/>
<dbReference type="Pfam" id="PF00069">
    <property type="entry name" value="Pkinase"/>
    <property type="match status" value="1"/>
</dbReference>
<evidence type="ECO:0000259" key="7">
    <source>
        <dbReference type="PROSITE" id="PS51285"/>
    </source>
</evidence>
<dbReference type="FunFam" id="1.10.510.10:FF:000210">
    <property type="entry name" value="Non-specific serine/threonine protein kinase"/>
    <property type="match status" value="1"/>
</dbReference>
<protein>
    <submittedName>
        <fullName evidence="9">Protein kinase C delta type-like</fullName>
    </submittedName>
</protein>
<dbReference type="PROSITE" id="PS51285">
    <property type="entry name" value="AGC_KINASE_CTER"/>
    <property type="match status" value="1"/>
</dbReference>
<dbReference type="GeneID" id="121400701"/>
<dbReference type="GO" id="GO:0005737">
    <property type="term" value="C:cytoplasm"/>
    <property type="evidence" value="ECO:0000318"/>
    <property type="project" value="GO_Central"/>
</dbReference>
<dbReference type="PROSITE" id="PS50011">
    <property type="entry name" value="PROTEIN_KINASE_DOM"/>
    <property type="match status" value="1"/>
</dbReference>
<evidence type="ECO:0000256" key="2">
    <source>
        <dbReference type="ARBA" id="ARBA00022679"/>
    </source>
</evidence>
<name>A0A8J1MH76_XENLA</name>
<reference evidence="9" key="2">
    <citation type="submission" date="2025-08" db="UniProtKB">
        <authorList>
            <consortium name="RefSeq"/>
        </authorList>
    </citation>
    <scope>IDENTIFICATION</scope>
    <source>
        <strain evidence="9">J_2021</strain>
        <tissue evidence="9">Erythrocytes</tissue>
    </source>
</reference>
<dbReference type="SUPFAM" id="SSF56112">
    <property type="entry name" value="Protein kinase-like (PK-like)"/>
    <property type="match status" value="1"/>
</dbReference>
<proteinExistence type="predicted"/>
<dbReference type="Proteomes" id="UP000186698">
    <property type="component" value="Chromosome 2S"/>
</dbReference>
<dbReference type="InterPro" id="IPR008271">
    <property type="entry name" value="Ser/Thr_kinase_AS"/>
</dbReference>
<gene>
    <name evidence="9" type="primary">LOC121400701</name>
</gene>